<name>A0ABQ4PF01_9GAMM</name>
<dbReference type="Pfam" id="PF13590">
    <property type="entry name" value="DUF4136"/>
    <property type="match status" value="1"/>
</dbReference>
<evidence type="ECO:0000313" key="4">
    <source>
        <dbReference type="Proteomes" id="UP000761574"/>
    </source>
</evidence>
<keyword evidence="1" id="KW-0732">Signal</keyword>
<organism evidence="3 4">
    <name type="scientific">Shewanella algidipiscicola</name>
    <dbReference type="NCBI Taxonomy" id="614070"/>
    <lineage>
        <taxon>Bacteria</taxon>
        <taxon>Pseudomonadati</taxon>
        <taxon>Pseudomonadota</taxon>
        <taxon>Gammaproteobacteria</taxon>
        <taxon>Alteromonadales</taxon>
        <taxon>Shewanellaceae</taxon>
        <taxon>Shewanella</taxon>
    </lineage>
</organism>
<comment type="caution">
    <text evidence="3">The sequence shown here is derived from an EMBL/GenBank/DDBJ whole genome shotgun (WGS) entry which is preliminary data.</text>
</comment>
<feature type="chain" id="PRO_5045321702" description="DUF4136 domain-containing protein" evidence="1">
    <location>
        <begin position="19"/>
        <end position="181"/>
    </location>
</feature>
<dbReference type="InterPro" id="IPR025411">
    <property type="entry name" value="DUF4136"/>
</dbReference>
<evidence type="ECO:0000256" key="1">
    <source>
        <dbReference type="SAM" id="SignalP"/>
    </source>
</evidence>
<accession>A0ABQ4PF01</accession>
<proteinExistence type="predicted"/>
<gene>
    <name evidence="3" type="ORF">TUM4630_14340</name>
</gene>
<keyword evidence="4" id="KW-1185">Reference proteome</keyword>
<dbReference type="PROSITE" id="PS51257">
    <property type="entry name" value="PROKAR_LIPOPROTEIN"/>
    <property type="match status" value="1"/>
</dbReference>
<feature type="domain" description="DUF4136" evidence="2">
    <location>
        <begin position="24"/>
        <end position="176"/>
    </location>
</feature>
<dbReference type="EMBL" id="BPFB01000013">
    <property type="protein sequence ID" value="GIU45671.1"/>
    <property type="molecule type" value="Genomic_DNA"/>
</dbReference>
<evidence type="ECO:0000259" key="2">
    <source>
        <dbReference type="Pfam" id="PF13590"/>
    </source>
</evidence>
<protein>
    <recommendedName>
        <fullName evidence="2">DUF4136 domain-containing protein</fullName>
    </recommendedName>
</protein>
<dbReference type="Gene3D" id="3.30.160.670">
    <property type="match status" value="1"/>
</dbReference>
<feature type="signal peptide" evidence="1">
    <location>
        <begin position="1"/>
        <end position="18"/>
    </location>
</feature>
<sequence>MISTRLASLLFCSLVLLACSSKPNQDYDTGYDFSQLHTFSGITTASNSDPLSAQRIADAIQSSLLTQGFKQADDTAQFKVNYTFNITDKPKKSGLSIGLGTGNWGSSGGVGIGTSVGVPIGNDSAKLQTIQIDMIDIKTQQLIWRGSDNFSFDTGGEDKAQLTQQTVAKILAQFPPQESLK</sequence>
<dbReference type="RefSeq" id="WP_119978446.1">
    <property type="nucleotide sequence ID" value="NZ_BPFB01000013.1"/>
</dbReference>
<dbReference type="Proteomes" id="UP000761574">
    <property type="component" value="Unassembled WGS sequence"/>
</dbReference>
<evidence type="ECO:0000313" key="3">
    <source>
        <dbReference type="EMBL" id="GIU45671.1"/>
    </source>
</evidence>
<reference evidence="3 4" key="1">
    <citation type="submission" date="2021-05" db="EMBL/GenBank/DDBJ databases">
        <title>Molecular characterization for Shewanella algae harboring chromosomal blaOXA-55-like strains isolated from clinical and environment sample.</title>
        <authorList>
            <person name="Ohama Y."/>
            <person name="Aoki K."/>
            <person name="Harada S."/>
            <person name="Moriya K."/>
            <person name="Ishii Y."/>
            <person name="Tateda K."/>
        </authorList>
    </citation>
    <scope>NUCLEOTIDE SEQUENCE [LARGE SCALE GENOMIC DNA]</scope>
    <source>
        <strain evidence="3 4">LMG 23746</strain>
    </source>
</reference>